<accession>A0ABS8ZQ70</accession>
<organism evidence="1 3">
    <name type="scientific">Kibdelosporangium philippinense</name>
    <dbReference type="NCBI Taxonomy" id="211113"/>
    <lineage>
        <taxon>Bacteria</taxon>
        <taxon>Bacillati</taxon>
        <taxon>Actinomycetota</taxon>
        <taxon>Actinomycetes</taxon>
        <taxon>Pseudonocardiales</taxon>
        <taxon>Pseudonocardiaceae</taxon>
        <taxon>Kibdelosporangium</taxon>
    </lineage>
</organism>
<evidence type="ECO:0000313" key="2">
    <source>
        <dbReference type="EMBL" id="MCE7010499.1"/>
    </source>
</evidence>
<sequence>MTADYYIADTENGDHIEDPSEDALFMLITDLAHPENTFLTVNPADMDAGWYASVSLLDDDTYEVERHHPDQQEPTRTTSADRNQIAKDLTIWLAGQFPSP</sequence>
<dbReference type="EMBL" id="JAJVCN010000004">
    <property type="protein sequence ID" value="MCE7010499.1"/>
    <property type="molecule type" value="Genomic_DNA"/>
</dbReference>
<name>A0ABS8ZQ70_9PSEU</name>
<dbReference type="EMBL" id="JAJVCN010000004">
    <property type="protein sequence ID" value="MCE7009767.1"/>
    <property type="molecule type" value="Genomic_DNA"/>
</dbReference>
<comment type="caution">
    <text evidence="1">The sequence shown here is derived from an EMBL/GenBank/DDBJ whole genome shotgun (WGS) entry which is preliminary data.</text>
</comment>
<dbReference type="RefSeq" id="WP_233731281.1">
    <property type="nucleotide sequence ID" value="NZ_JAJVCN010000004.1"/>
</dbReference>
<evidence type="ECO:0008006" key="4">
    <source>
        <dbReference type="Google" id="ProtNLM"/>
    </source>
</evidence>
<reference evidence="1 3" key="1">
    <citation type="submission" date="2021-12" db="EMBL/GenBank/DDBJ databases">
        <title>Genome sequence of Kibdelosporangium philippinense ATCC 49844.</title>
        <authorList>
            <person name="Fedorov E.A."/>
            <person name="Omeragic M."/>
            <person name="Shalygina K.F."/>
            <person name="Maclea K.S."/>
        </authorList>
    </citation>
    <scope>NUCLEOTIDE SEQUENCE [LARGE SCALE GENOMIC DNA]</scope>
    <source>
        <strain evidence="1 3">ATCC 49844</strain>
    </source>
</reference>
<gene>
    <name evidence="1" type="ORF">LWC34_44200</name>
    <name evidence="2" type="ORF">LWC34_48020</name>
</gene>
<keyword evidence="3" id="KW-1185">Reference proteome</keyword>
<evidence type="ECO:0000313" key="3">
    <source>
        <dbReference type="Proteomes" id="UP001521150"/>
    </source>
</evidence>
<dbReference type="Proteomes" id="UP001521150">
    <property type="component" value="Unassembled WGS sequence"/>
</dbReference>
<proteinExistence type="predicted"/>
<protein>
    <recommendedName>
        <fullName evidence="4">Immunity protein Imm1</fullName>
    </recommendedName>
</protein>
<evidence type="ECO:0000313" key="1">
    <source>
        <dbReference type="EMBL" id="MCE7009767.1"/>
    </source>
</evidence>